<feature type="compositionally biased region" description="Basic and acidic residues" evidence="1">
    <location>
        <begin position="120"/>
        <end position="134"/>
    </location>
</feature>
<keyword evidence="3" id="KW-1185">Reference proteome</keyword>
<evidence type="ECO:0000313" key="2">
    <source>
        <dbReference type="EMBL" id="KAK9004231.1"/>
    </source>
</evidence>
<name>A0ABR2QU29_9ROSI</name>
<evidence type="ECO:0000256" key="1">
    <source>
        <dbReference type="SAM" id="MobiDB-lite"/>
    </source>
</evidence>
<dbReference type="Proteomes" id="UP001396334">
    <property type="component" value="Unassembled WGS sequence"/>
</dbReference>
<organism evidence="2 3">
    <name type="scientific">Hibiscus sabdariffa</name>
    <name type="common">roselle</name>
    <dbReference type="NCBI Taxonomy" id="183260"/>
    <lineage>
        <taxon>Eukaryota</taxon>
        <taxon>Viridiplantae</taxon>
        <taxon>Streptophyta</taxon>
        <taxon>Embryophyta</taxon>
        <taxon>Tracheophyta</taxon>
        <taxon>Spermatophyta</taxon>
        <taxon>Magnoliopsida</taxon>
        <taxon>eudicotyledons</taxon>
        <taxon>Gunneridae</taxon>
        <taxon>Pentapetalae</taxon>
        <taxon>rosids</taxon>
        <taxon>malvids</taxon>
        <taxon>Malvales</taxon>
        <taxon>Malvaceae</taxon>
        <taxon>Malvoideae</taxon>
        <taxon>Hibiscus</taxon>
    </lineage>
</organism>
<feature type="region of interest" description="Disordered" evidence="1">
    <location>
        <begin position="40"/>
        <end position="66"/>
    </location>
</feature>
<reference evidence="2 3" key="1">
    <citation type="journal article" date="2024" name="G3 (Bethesda)">
        <title>Genome assembly of Hibiscus sabdariffa L. provides insights into metabolisms of medicinal natural products.</title>
        <authorList>
            <person name="Kim T."/>
        </authorList>
    </citation>
    <scope>NUCLEOTIDE SEQUENCE [LARGE SCALE GENOMIC DNA]</scope>
    <source>
        <strain evidence="2">TK-2024</strain>
        <tissue evidence="2">Old leaves</tissue>
    </source>
</reference>
<proteinExistence type="predicted"/>
<protein>
    <submittedName>
        <fullName evidence="2">Uncharacterized protein</fullName>
    </submittedName>
</protein>
<feature type="region of interest" description="Disordered" evidence="1">
    <location>
        <begin position="101"/>
        <end position="134"/>
    </location>
</feature>
<evidence type="ECO:0000313" key="3">
    <source>
        <dbReference type="Proteomes" id="UP001396334"/>
    </source>
</evidence>
<comment type="caution">
    <text evidence="2">The sequence shown here is derived from an EMBL/GenBank/DDBJ whole genome shotgun (WGS) entry which is preliminary data.</text>
</comment>
<gene>
    <name evidence="2" type="ORF">V6N11_002038</name>
</gene>
<sequence length="134" mass="15253">MGKRQRKVVADLKRSHDEIPCSPCLTYKCVKNLAVRSETHTLGRSKEALTLQQTPSKPKPNETRTPLCAKLSKKTQVRTTERLVVEKSELQLLCFSYQPPFETKAKPRNCRSFSTSTAGHQEKPKRQDPSEARD</sequence>
<accession>A0ABR2QU29</accession>
<dbReference type="EMBL" id="JBBPBN010000031">
    <property type="protein sequence ID" value="KAK9004231.1"/>
    <property type="molecule type" value="Genomic_DNA"/>
</dbReference>